<dbReference type="InterPro" id="IPR002734">
    <property type="entry name" value="RibDG_C"/>
</dbReference>
<evidence type="ECO:0000313" key="2">
    <source>
        <dbReference type="EMBL" id="TDY72803.1"/>
    </source>
</evidence>
<dbReference type="OrthoDB" id="195113at2"/>
<dbReference type="InterPro" id="IPR024072">
    <property type="entry name" value="DHFR-like_dom_sf"/>
</dbReference>
<dbReference type="GO" id="GO:0008703">
    <property type="term" value="F:5-amino-6-(5-phosphoribosylamino)uracil reductase activity"/>
    <property type="evidence" value="ECO:0007669"/>
    <property type="project" value="InterPro"/>
</dbReference>
<keyword evidence="3" id="KW-1185">Reference proteome</keyword>
<proteinExistence type="predicted"/>
<dbReference type="Gene3D" id="3.40.430.10">
    <property type="entry name" value="Dihydrofolate Reductase, subunit A"/>
    <property type="match status" value="1"/>
</dbReference>
<comment type="caution">
    <text evidence="2">The sequence shown here is derived from an EMBL/GenBank/DDBJ whole genome shotgun (WGS) entry which is preliminary data.</text>
</comment>
<sequence>MRKVVFAINASADGFYGHKDMVADNDLHQYFTNILKDADQILYGRTTYQLMVPFWPEVAKNKSMSQTSNEFAHTFTSLEKILFTKTLKQVEDSKTRIAKGPLVDEIIVLKEKPGKDICIGSLSLASQLSEAKLIDEYRFVIHPVIVGKGPRLFETLSLNKGIQLDFLGSQTFPSGATALHYQKQR</sequence>
<dbReference type="Pfam" id="PF01872">
    <property type="entry name" value="RibD_C"/>
    <property type="match status" value="1"/>
</dbReference>
<dbReference type="GeneID" id="79827122"/>
<dbReference type="STRING" id="1193051.LEP1GSC017_2134"/>
<dbReference type="GO" id="GO:0009231">
    <property type="term" value="P:riboflavin biosynthetic process"/>
    <property type="evidence" value="ECO:0007669"/>
    <property type="project" value="InterPro"/>
</dbReference>
<gene>
    <name evidence="2" type="ORF">CLV96_1814</name>
</gene>
<protein>
    <submittedName>
        <fullName evidence="2">Dihydrofolate reductase</fullName>
    </submittedName>
</protein>
<organism evidence="2 3">
    <name type="scientific">Leptospira meyeri</name>
    <dbReference type="NCBI Taxonomy" id="29508"/>
    <lineage>
        <taxon>Bacteria</taxon>
        <taxon>Pseudomonadati</taxon>
        <taxon>Spirochaetota</taxon>
        <taxon>Spirochaetia</taxon>
        <taxon>Leptospirales</taxon>
        <taxon>Leptospiraceae</taxon>
        <taxon>Leptospira</taxon>
    </lineage>
</organism>
<feature type="domain" description="Bacterial bifunctional deaminase-reductase C-terminal" evidence="1">
    <location>
        <begin position="2"/>
        <end position="176"/>
    </location>
</feature>
<accession>A0A4R8MU06</accession>
<dbReference type="EMBL" id="SORO01000001">
    <property type="protein sequence ID" value="TDY72803.1"/>
    <property type="molecule type" value="Genomic_DNA"/>
</dbReference>
<dbReference type="Proteomes" id="UP000294684">
    <property type="component" value="Unassembled WGS sequence"/>
</dbReference>
<reference evidence="2 3" key="1">
    <citation type="submission" date="2019-03" db="EMBL/GenBank/DDBJ databases">
        <title>Genomic Encyclopedia of Archaeal and Bacterial Type Strains, Phase II (KMG-II): from individual species to whole genera.</title>
        <authorList>
            <person name="Goeker M."/>
        </authorList>
    </citation>
    <scope>NUCLEOTIDE SEQUENCE [LARGE SCALE GENOMIC DNA]</scope>
    <source>
        <strain evidence="2 3">DSM 21537</strain>
    </source>
</reference>
<evidence type="ECO:0000313" key="3">
    <source>
        <dbReference type="Proteomes" id="UP000294684"/>
    </source>
</evidence>
<evidence type="ECO:0000259" key="1">
    <source>
        <dbReference type="Pfam" id="PF01872"/>
    </source>
</evidence>
<dbReference type="RefSeq" id="WP_004786507.1">
    <property type="nucleotide sequence ID" value="NZ_SORO01000001.1"/>
</dbReference>
<dbReference type="AlphaFoldDB" id="A0A4R8MU06"/>
<name>A0A4R8MU06_LEPME</name>
<dbReference type="SUPFAM" id="SSF53597">
    <property type="entry name" value="Dihydrofolate reductase-like"/>
    <property type="match status" value="1"/>
</dbReference>